<evidence type="ECO:0000256" key="1">
    <source>
        <dbReference type="ARBA" id="ARBA00022729"/>
    </source>
</evidence>
<comment type="caution">
    <text evidence="3">The sequence shown here is derived from an EMBL/GenBank/DDBJ whole genome shotgun (WGS) entry which is preliminary data.</text>
</comment>
<feature type="transmembrane region" description="Helical" evidence="2">
    <location>
        <begin position="12"/>
        <end position="31"/>
    </location>
</feature>
<dbReference type="PANTHER" id="PTHR45460">
    <property type="entry name" value="SIMILAR TO CYSTEINE PROTEINASE"/>
    <property type="match status" value="1"/>
</dbReference>
<dbReference type="InterPro" id="IPR028994">
    <property type="entry name" value="Integrin_alpha_N"/>
</dbReference>
<dbReference type="PANTHER" id="PTHR45460:SF2">
    <property type="entry name" value="ALPHA 1,3 GLUCANASE, GH71 FAMILY (EUROFUNG)"/>
    <property type="match status" value="1"/>
</dbReference>
<keyword evidence="4" id="KW-1185">Reference proteome</keyword>
<dbReference type="Gene3D" id="1.25.40.10">
    <property type="entry name" value="Tetratricopeptide repeat domain"/>
    <property type="match status" value="1"/>
</dbReference>
<name>A0ABP0J2N9_9DINO</name>
<accession>A0ABP0J2N9</accession>
<dbReference type="InterPro" id="IPR013517">
    <property type="entry name" value="FG-GAP"/>
</dbReference>
<keyword evidence="1" id="KW-0732">Signal</keyword>
<keyword evidence="2" id="KW-1133">Transmembrane helix</keyword>
<gene>
    <name evidence="3" type="ORF">SCF082_LOCUS9946</name>
</gene>
<evidence type="ECO:0000313" key="4">
    <source>
        <dbReference type="Proteomes" id="UP001642464"/>
    </source>
</evidence>
<dbReference type="InterPro" id="IPR011990">
    <property type="entry name" value="TPR-like_helical_dom_sf"/>
</dbReference>
<dbReference type="Proteomes" id="UP001642464">
    <property type="component" value="Unassembled WGS sequence"/>
</dbReference>
<reference evidence="3 4" key="1">
    <citation type="submission" date="2024-02" db="EMBL/GenBank/DDBJ databases">
        <authorList>
            <person name="Chen Y."/>
            <person name="Shah S."/>
            <person name="Dougan E. K."/>
            <person name="Thang M."/>
            <person name="Chan C."/>
        </authorList>
    </citation>
    <scope>NUCLEOTIDE SEQUENCE [LARGE SCALE GENOMIC DNA]</scope>
</reference>
<keyword evidence="2" id="KW-0472">Membrane</keyword>
<sequence length="1203" mass="132599">MSSVRSSLNIVWILGLVLLLLIVGGVGWFLWQPDGIGPQGGPIDISPEEAARQIAEFNVALGELENGVFGEAAVRFSDLQSELPTEEAIGRNRAIAAVLALDGIDQTRAPAEFTEAASQAATALETLEAVAPDSAVTALIRAAYLDRVGDEAGAVSAYQRAAEIDPHDPSTWYEFSLFARNLGDEAAVALGQEALARAHQLVPENLWVLAEYLLQSVTEQEPKFVETLSATSEQWNVIRASVRDKARVDVVDLLNEAGEAAAEGNWNVANARIRILTNVARPEDAVQSDRLRIERHPLELVATEVSGELAQAAEVNLNVSALKPFSFEVDPVRTPQVAGTVRDVRLVDFNLDGRQELITLTEASLTVWDWDEDGSTWTELIEQPLEGEWTAIAIADLDDDAVVPIQETVDDPTGLPHCHRADVDVLLSGPSGLLVFENGLDDSGKRVLLRRETAFEDVEVADVALCRFGDFDMDGDLDLLVSSMSGGVRQFSNRGNLTFRELDDSPHGVADGVVLTSAVVVDFDRDIDLDVICATEQGEVGWLENLKYGRLRWRAFEGSPVPLAGQHVDVAEIDGNASWDLIVVQLTHAVQHDGGPFGSFVIADVDNDSFEDVVVVGEGGVTLIRRLAAKQPAEPIEGAGQTGIRRLELADFDRDGGLDLMVVSDQLEVLKNDGGSENAWIDVGLVGEQVKGTNAVASKRVNHYGLGSLLELRAGGRYQARFVRRPTTRFGLGPEKRLDTVRVVWTNGIPEHLVQPETARIICEKQTLISSCPYLYTWNGERFTFVTDLLWAAPLGLRDTRGEMIPDRPWEYLWISGEQLQERDGVYELRITEELREAGYFDEVRLIAVDSPKGVQVCTNEKVGPPSIAEHRLHTARRPVRPVAATNGNGRDLLPELLKRDEDYARPFDRKTAQGYTEDSIVELDFGPVGDVTSATLFLTGWLYPSDAGVTAAIRENPELTGPVPLSLWVPDESEKGSWRQAIPFTGFPGGKTKTIAIDVGDVLPSGRARVQLRTSMEICWDEIFLTINEDPVDTRAETLELVSAELRYRGHSVPVEHPDDGPETYNYDVFSAEAKYLPMEGAFTRFGDVAPLLTEWDDRMVVMGPGDEMVLTFRVPSNGPPAGWQRGFVLYNVGWDKDAQQHTVYGQSSEPLPYRAMPSYPYSEPYPSSPELVEYLERYQTRRLSGVEFRRRLHREQAATPW</sequence>
<protein>
    <submittedName>
        <fullName evidence="3">TPR_REGION domain-containing protein</fullName>
    </submittedName>
</protein>
<dbReference type="EMBL" id="CAXAMM010005783">
    <property type="protein sequence ID" value="CAK9008611.1"/>
    <property type="molecule type" value="Genomic_DNA"/>
</dbReference>
<organism evidence="3 4">
    <name type="scientific">Durusdinium trenchii</name>
    <dbReference type="NCBI Taxonomy" id="1381693"/>
    <lineage>
        <taxon>Eukaryota</taxon>
        <taxon>Sar</taxon>
        <taxon>Alveolata</taxon>
        <taxon>Dinophyceae</taxon>
        <taxon>Suessiales</taxon>
        <taxon>Symbiodiniaceae</taxon>
        <taxon>Durusdinium</taxon>
    </lineage>
</organism>
<evidence type="ECO:0000313" key="3">
    <source>
        <dbReference type="EMBL" id="CAK9008611.1"/>
    </source>
</evidence>
<evidence type="ECO:0000256" key="2">
    <source>
        <dbReference type="SAM" id="Phobius"/>
    </source>
</evidence>
<dbReference type="SUPFAM" id="SSF69318">
    <property type="entry name" value="Integrin alpha N-terminal domain"/>
    <property type="match status" value="2"/>
</dbReference>
<proteinExistence type="predicted"/>
<dbReference type="SUPFAM" id="SSF48452">
    <property type="entry name" value="TPR-like"/>
    <property type="match status" value="1"/>
</dbReference>
<dbReference type="Pfam" id="PF13517">
    <property type="entry name" value="FG-GAP_3"/>
    <property type="match status" value="2"/>
</dbReference>
<keyword evidence="2" id="KW-0812">Transmembrane</keyword>